<keyword evidence="1" id="KW-1185">Reference proteome</keyword>
<evidence type="ECO:0000313" key="2">
    <source>
        <dbReference type="WBParaSite" id="Pan_g23647.t1"/>
    </source>
</evidence>
<organism evidence="1 2">
    <name type="scientific">Panagrellus redivivus</name>
    <name type="common">Microworm</name>
    <dbReference type="NCBI Taxonomy" id="6233"/>
    <lineage>
        <taxon>Eukaryota</taxon>
        <taxon>Metazoa</taxon>
        <taxon>Ecdysozoa</taxon>
        <taxon>Nematoda</taxon>
        <taxon>Chromadorea</taxon>
        <taxon>Rhabditida</taxon>
        <taxon>Tylenchina</taxon>
        <taxon>Panagrolaimomorpha</taxon>
        <taxon>Panagrolaimoidea</taxon>
        <taxon>Panagrolaimidae</taxon>
        <taxon>Panagrellus</taxon>
    </lineage>
</organism>
<proteinExistence type="predicted"/>
<name>A0A7E4VPC1_PANRE</name>
<dbReference type="Proteomes" id="UP000492821">
    <property type="component" value="Unassembled WGS sequence"/>
</dbReference>
<accession>A0A7E4VPC1</accession>
<reference evidence="2" key="2">
    <citation type="submission" date="2020-10" db="UniProtKB">
        <authorList>
            <consortium name="WormBaseParasite"/>
        </authorList>
    </citation>
    <scope>IDENTIFICATION</scope>
</reference>
<reference evidence="1" key="1">
    <citation type="journal article" date="2013" name="Genetics">
        <title>The draft genome and transcriptome of Panagrellus redivivus are shaped by the harsh demands of a free-living lifestyle.</title>
        <authorList>
            <person name="Srinivasan J."/>
            <person name="Dillman A.R."/>
            <person name="Macchietto M.G."/>
            <person name="Heikkinen L."/>
            <person name="Lakso M."/>
            <person name="Fracchia K.M."/>
            <person name="Antoshechkin I."/>
            <person name="Mortazavi A."/>
            <person name="Wong G."/>
            <person name="Sternberg P.W."/>
        </authorList>
    </citation>
    <scope>NUCLEOTIDE SEQUENCE [LARGE SCALE GENOMIC DNA]</scope>
    <source>
        <strain evidence="1">MT8872</strain>
    </source>
</reference>
<dbReference type="WBParaSite" id="Pan_g23647.t1">
    <property type="protein sequence ID" value="Pan_g23647.t1"/>
    <property type="gene ID" value="Pan_g23647"/>
</dbReference>
<dbReference type="AlphaFoldDB" id="A0A7E4VPC1"/>
<evidence type="ECO:0000313" key="1">
    <source>
        <dbReference type="Proteomes" id="UP000492821"/>
    </source>
</evidence>
<sequence>MPRTPPRGVCIVELRTPATHGPMLRGVRIPKHREIIVQSKLSYVTVSGLSTKVHQQASGASSSDAAVYMGRIKASQE</sequence>
<protein>
    <submittedName>
        <fullName evidence="2">Uncharacterized protein</fullName>
    </submittedName>
</protein>